<comment type="caution">
    <text evidence="2">The sequence shown here is derived from an EMBL/GenBank/DDBJ whole genome shotgun (WGS) entry which is preliminary data.</text>
</comment>
<gene>
    <name evidence="2" type="ORF">ALECFALPRED_000292</name>
</gene>
<evidence type="ECO:0000313" key="3">
    <source>
        <dbReference type="Proteomes" id="UP000664203"/>
    </source>
</evidence>
<dbReference type="EMBL" id="CAJPDR010001012">
    <property type="protein sequence ID" value="CAF9943399.1"/>
    <property type="molecule type" value="Genomic_DNA"/>
</dbReference>
<feature type="signal peptide" evidence="1">
    <location>
        <begin position="1"/>
        <end position="17"/>
    </location>
</feature>
<keyword evidence="1" id="KW-0732">Signal</keyword>
<organism evidence="2 3">
    <name type="scientific">Alectoria fallacina</name>
    <dbReference type="NCBI Taxonomy" id="1903189"/>
    <lineage>
        <taxon>Eukaryota</taxon>
        <taxon>Fungi</taxon>
        <taxon>Dikarya</taxon>
        <taxon>Ascomycota</taxon>
        <taxon>Pezizomycotina</taxon>
        <taxon>Lecanoromycetes</taxon>
        <taxon>OSLEUM clade</taxon>
        <taxon>Lecanoromycetidae</taxon>
        <taxon>Lecanorales</taxon>
        <taxon>Lecanorineae</taxon>
        <taxon>Parmeliaceae</taxon>
        <taxon>Alectoria</taxon>
    </lineage>
</organism>
<name>A0A8H3PL34_9LECA</name>
<keyword evidence="3" id="KW-1185">Reference proteome</keyword>
<dbReference type="AlphaFoldDB" id="A0A8H3PL34"/>
<accession>A0A8H3PL34</accession>
<evidence type="ECO:0000256" key="1">
    <source>
        <dbReference type="SAM" id="SignalP"/>
    </source>
</evidence>
<reference evidence="2" key="1">
    <citation type="submission" date="2021-03" db="EMBL/GenBank/DDBJ databases">
        <authorList>
            <person name="Tagirdzhanova G."/>
        </authorList>
    </citation>
    <scope>NUCLEOTIDE SEQUENCE</scope>
</reference>
<sequence length="163" mass="17924">MRLAAPLLLALPTAILALPPPYYYNPPPNPLNLTVNTSGPSSPLIDDPWPTICYSDLYSRPVTHDSCGPLIDYFARSRDFLVPKRWTPGPREPQWRLQACKLRLVSGRWDSAFSMGDVVKEMERVLRTCQPPGYLGVGGSAPVGGQGGLWYAAFHVQVTGVSE</sequence>
<protein>
    <recommendedName>
        <fullName evidence="4">Ecp2 effector protein domain-containing protein</fullName>
    </recommendedName>
</protein>
<dbReference type="Proteomes" id="UP000664203">
    <property type="component" value="Unassembled WGS sequence"/>
</dbReference>
<evidence type="ECO:0000313" key="2">
    <source>
        <dbReference type="EMBL" id="CAF9943399.1"/>
    </source>
</evidence>
<feature type="chain" id="PRO_5034454740" description="Ecp2 effector protein domain-containing protein" evidence="1">
    <location>
        <begin position="18"/>
        <end position="163"/>
    </location>
</feature>
<evidence type="ECO:0008006" key="4">
    <source>
        <dbReference type="Google" id="ProtNLM"/>
    </source>
</evidence>
<proteinExistence type="predicted"/>